<dbReference type="Proteomes" id="UP000266441">
    <property type="component" value="Unassembled WGS sequence"/>
</dbReference>
<protein>
    <submittedName>
        <fullName evidence="1">Uncharacterized protein</fullName>
    </submittedName>
</protein>
<reference evidence="1 2" key="1">
    <citation type="journal article" date="2015" name="Int. J. Syst. Evol. Microbiol.">
        <title>Mariniphaga sediminis sp. nov., isolated from coastal sediment.</title>
        <authorList>
            <person name="Wang F.Q."/>
            <person name="Shen Q.Y."/>
            <person name="Chen G.J."/>
            <person name="Du Z.J."/>
        </authorList>
    </citation>
    <scope>NUCLEOTIDE SEQUENCE [LARGE SCALE GENOMIC DNA]</scope>
    <source>
        <strain evidence="1 2">SY21</strain>
    </source>
</reference>
<dbReference type="AlphaFoldDB" id="A0A399D0J1"/>
<gene>
    <name evidence="1" type="ORF">D1164_07635</name>
</gene>
<evidence type="ECO:0000313" key="2">
    <source>
        <dbReference type="Proteomes" id="UP000266441"/>
    </source>
</evidence>
<name>A0A399D0J1_9BACT</name>
<dbReference type="EMBL" id="QWET01000005">
    <property type="protein sequence ID" value="RIH65535.1"/>
    <property type="molecule type" value="Genomic_DNA"/>
</dbReference>
<proteinExistence type="predicted"/>
<comment type="caution">
    <text evidence="1">The sequence shown here is derived from an EMBL/GenBank/DDBJ whole genome shotgun (WGS) entry which is preliminary data.</text>
</comment>
<accession>A0A399D0J1</accession>
<sequence>MLWLKMDKFEDVGSKPVQNIFVWDSIFLLCNNEQIWRPTRSKKELQNSRKAEPKPHHLLLAFVANCMMTTNFRLCPGDCNTTNIFSTFWKTPSPKLLTKQSG</sequence>
<organism evidence="1 2">
    <name type="scientific">Mariniphaga sediminis</name>
    <dbReference type="NCBI Taxonomy" id="1628158"/>
    <lineage>
        <taxon>Bacteria</taxon>
        <taxon>Pseudomonadati</taxon>
        <taxon>Bacteroidota</taxon>
        <taxon>Bacteroidia</taxon>
        <taxon>Marinilabiliales</taxon>
        <taxon>Prolixibacteraceae</taxon>
        <taxon>Mariniphaga</taxon>
    </lineage>
</organism>
<keyword evidence="2" id="KW-1185">Reference proteome</keyword>
<evidence type="ECO:0000313" key="1">
    <source>
        <dbReference type="EMBL" id="RIH65535.1"/>
    </source>
</evidence>